<proteinExistence type="predicted"/>
<evidence type="ECO:0000313" key="1">
    <source>
        <dbReference type="EMBL" id="CAI6364894.1"/>
    </source>
</evidence>
<sequence length="163" mass="18502">MLCSRHFNPFVDYIPGGVHRCLNRTAVPTIVVGAQPVPDRELQVNAEIDNDDPNGGAEIVVVQMEDIDEEVVQMDQVLMNNDNLEFIEVWMDEVLMNGDNFEVIEVRMDEVLMDDAVIVPGREEMVDNNDGMQLEIDILLQGVDEEVSEYFFILPISMFVTIL</sequence>
<dbReference type="Proteomes" id="UP001160148">
    <property type="component" value="Unassembled WGS sequence"/>
</dbReference>
<reference evidence="1 2" key="1">
    <citation type="submission" date="2023-01" db="EMBL/GenBank/DDBJ databases">
        <authorList>
            <person name="Whitehead M."/>
        </authorList>
    </citation>
    <scope>NUCLEOTIDE SEQUENCE [LARGE SCALE GENOMIC DNA]</scope>
</reference>
<keyword evidence="2" id="KW-1185">Reference proteome</keyword>
<dbReference type="EMBL" id="CARXXK010000004">
    <property type="protein sequence ID" value="CAI6364894.1"/>
    <property type="molecule type" value="Genomic_DNA"/>
</dbReference>
<protein>
    <submittedName>
        <fullName evidence="1">Uncharacterized protein</fullName>
    </submittedName>
</protein>
<accession>A0AAV0X8V7</accession>
<gene>
    <name evidence="1" type="ORF">MEUPH1_LOCUS19671</name>
</gene>
<name>A0AAV0X8V7_9HEMI</name>
<comment type="caution">
    <text evidence="1">The sequence shown here is derived from an EMBL/GenBank/DDBJ whole genome shotgun (WGS) entry which is preliminary data.</text>
</comment>
<evidence type="ECO:0000313" key="2">
    <source>
        <dbReference type="Proteomes" id="UP001160148"/>
    </source>
</evidence>
<dbReference type="AlphaFoldDB" id="A0AAV0X8V7"/>
<organism evidence="1 2">
    <name type="scientific">Macrosiphum euphorbiae</name>
    <name type="common">potato aphid</name>
    <dbReference type="NCBI Taxonomy" id="13131"/>
    <lineage>
        <taxon>Eukaryota</taxon>
        <taxon>Metazoa</taxon>
        <taxon>Ecdysozoa</taxon>
        <taxon>Arthropoda</taxon>
        <taxon>Hexapoda</taxon>
        <taxon>Insecta</taxon>
        <taxon>Pterygota</taxon>
        <taxon>Neoptera</taxon>
        <taxon>Paraneoptera</taxon>
        <taxon>Hemiptera</taxon>
        <taxon>Sternorrhyncha</taxon>
        <taxon>Aphidomorpha</taxon>
        <taxon>Aphidoidea</taxon>
        <taxon>Aphididae</taxon>
        <taxon>Macrosiphini</taxon>
        <taxon>Macrosiphum</taxon>
    </lineage>
</organism>